<evidence type="ECO:0000313" key="3">
    <source>
        <dbReference type="EMBL" id="SIT78797.1"/>
    </source>
</evidence>
<dbReference type="STRING" id="1317125.SAMN05444128_0667"/>
<organism evidence="3 4">
    <name type="scientific">Pontibacter indicus</name>
    <dbReference type="NCBI Taxonomy" id="1317125"/>
    <lineage>
        <taxon>Bacteria</taxon>
        <taxon>Pseudomonadati</taxon>
        <taxon>Bacteroidota</taxon>
        <taxon>Cytophagia</taxon>
        <taxon>Cytophagales</taxon>
        <taxon>Hymenobacteraceae</taxon>
        <taxon>Pontibacter</taxon>
    </lineage>
</organism>
<proteinExistence type="predicted"/>
<dbReference type="Pfam" id="PF14129">
    <property type="entry name" value="DUF4296"/>
    <property type="match status" value="1"/>
</dbReference>
<dbReference type="PROSITE" id="PS51257">
    <property type="entry name" value="PROKAR_LIPOPROTEIN"/>
    <property type="match status" value="1"/>
</dbReference>
<dbReference type="AlphaFoldDB" id="A0A1R3WLK9"/>
<dbReference type="InterPro" id="IPR025381">
    <property type="entry name" value="DUF4296"/>
</dbReference>
<dbReference type="RefSeq" id="WP_244554577.1">
    <property type="nucleotide sequence ID" value="NZ_FTPP01000001.1"/>
</dbReference>
<evidence type="ECO:0000313" key="4">
    <source>
        <dbReference type="Proteomes" id="UP000187181"/>
    </source>
</evidence>
<keyword evidence="4" id="KW-1185">Reference proteome</keyword>
<feature type="domain" description="DUF4296" evidence="2">
    <location>
        <begin position="24"/>
        <end position="108"/>
    </location>
</feature>
<reference evidence="4" key="1">
    <citation type="submission" date="2017-01" db="EMBL/GenBank/DDBJ databases">
        <authorList>
            <person name="Varghese N."/>
            <person name="Submissions S."/>
        </authorList>
    </citation>
    <scope>NUCLEOTIDE SEQUENCE [LARGE SCALE GENOMIC DNA]</scope>
    <source>
        <strain evidence="4">LP100</strain>
    </source>
</reference>
<dbReference type="EMBL" id="FTPP01000001">
    <property type="protein sequence ID" value="SIT78797.1"/>
    <property type="molecule type" value="Genomic_DNA"/>
</dbReference>
<name>A0A1R3WLK9_9BACT</name>
<evidence type="ECO:0000259" key="2">
    <source>
        <dbReference type="Pfam" id="PF14129"/>
    </source>
</evidence>
<accession>A0A1R3WLK9</accession>
<protein>
    <recommendedName>
        <fullName evidence="2">DUF4296 domain-containing protein</fullName>
    </recommendedName>
</protein>
<feature type="region of interest" description="Disordered" evidence="1">
    <location>
        <begin position="113"/>
        <end position="136"/>
    </location>
</feature>
<evidence type="ECO:0000256" key="1">
    <source>
        <dbReference type="SAM" id="MobiDB-lite"/>
    </source>
</evidence>
<gene>
    <name evidence="3" type="ORF">SAMN05444128_0667</name>
</gene>
<dbReference type="Proteomes" id="UP000187181">
    <property type="component" value="Unassembled WGS sequence"/>
</dbReference>
<sequence>MKRILYLLSFVALAGCGQKIEKRPADLLPEQKMVQILADVHIAEARIETNVLYPDTALMIFNKEQKQILEAHGVEEEDFRKTYRYYLTHVEQMDKLYEVILDTLSVREARLRASDTTGAAPPQPPVPILEGMKQAY</sequence>